<evidence type="ECO:0000313" key="2">
    <source>
        <dbReference type="EMBL" id="KDO37130.1"/>
    </source>
</evidence>
<accession>A0A067D6G5</accession>
<name>A0A067D6G5_CITSI</name>
<dbReference type="PANTHER" id="PTHR48450:SF1">
    <property type="entry name" value="DUF1985 DOMAIN-CONTAINING PROTEIN"/>
    <property type="match status" value="1"/>
</dbReference>
<dbReference type="Pfam" id="PF09331">
    <property type="entry name" value="DUF1985"/>
    <property type="match status" value="1"/>
</dbReference>
<dbReference type="InterPro" id="IPR015410">
    <property type="entry name" value="DUF1985"/>
</dbReference>
<protein>
    <recommendedName>
        <fullName evidence="1">DUF1985 domain-containing protein</fullName>
    </recommendedName>
</protein>
<feature type="domain" description="DUF1985" evidence="1">
    <location>
        <begin position="60"/>
        <end position="187"/>
    </location>
</feature>
<organism evidence="2 3">
    <name type="scientific">Citrus sinensis</name>
    <name type="common">Sweet orange</name>
    <name type="synonym">Citrus aurantium var. sinensis</name>
    <dbReference type="NCBI Taxonomy" id="2711"/>
    <lineage>
        <taxon>Eukaryota</taxon>
        <taxon>Viridiplantae</taxon>
        <taxon>Streptophyta</taxon>
        <taxon>Embryophyta</taxon>
        <taxon>Tracheophyta</taxon>
        <taxon>Spermatophyta</taxon>
        <taxon>Magnoliopsida</taxon>
        <taxon>eudicotyledons</taxon>
        <taxon>Gunneridae</taxon>
        <taxon>Pentapetalae</taxon>
        <taxon>rosids</taxon>
        <taxon>malvids</taxon>
        <taxon>Sapindales</taxon>
        <taxon>Rutaceae</taxon>
        <taxon>Aurantioideae</taxon>
        <taxon>Citrus</taxon>
    </lineage>
</organism>
<dbReference type="Proteomes" id="UP000027120">
    <property type="component" value="Unassembled WGS sequence"/>
</dbReference>
<evidence type="ECO:0000259" key="1">
    <source>
        <dbReference type="Pfam" id="PF09331"/>
    </source>
</evidence>
<dbReference type="PANTHER" id="PTHR48450">
    <property type="entry name" value="DUF1985 DOMAIN-CONTAINING PROTEIN"/>
    <property type="match status" value="1"/>
</dbReference>
<dbReference type="EMBL" id="KK791811">
    <property type="protein sequence ID" value="KDO37130.1"/>
    <property type="molecule type" value="Genomic_DNA"/>
</dbReference>
<sequence length="285" mass="33674">MCNLSTVVKAIERKLTKQQLRLFKEYIFGHFLECRNFPFSGVILHNVLLRQGAHGEYNGEDQLWFQIGEHLIHLSIAEWCLVIRLSYGVDTTLRNKKTVHRLLNMYFDGLFRNINLKQFDALFEKLDFEAMDDIDALKIVLFYFADRDLNGRKDHCQINFSWLNEVDNIEHRNRPWGRLSWETVCKSLDKALNEKDEKFKTTRLEKPNHKIEKYNVYGFTSGVQAWIYEAIRGLPSSWVMKMKKKNPHIVQWKPMASSKINFTERDVLQTLELDAKESRKNIGSL</sequence>
<reference evidence="2 3" key="1">
    <citation type="submission" date="2014-04" db="EMBL/GenBank/DDBJ databases">
        <authorList>
            <consortium name="International Citrus Genome Consortium"/>
            <person name="Gmitter F."/>
            <person name="Chen C."/>
            <person name="Farmerie W."/>
            <person name="Harkins T."/>
            <person name="Desany B."/>
            <person name="Mohiuddin M."/>
            <person name="Kodira C."/>
            <person name="Borodovsky M."/>
            <person name="Lomsadze A."/>
            <person name="Burns P."/>
            <person name="Jenkins J."/>
            <person name="Prochnik S."/>
            <person name="Shu S."/>
            <person name="Chapman J."/>
            <person name="Pitluck S."/>
            <person name="Schmutz J."/>
            <person name="Rokhsar D."/>
        </authorList>
    </citation>
    <scope>NUCLEOTIDE SEQUENCE</scope>
</reference>
<dbReference type="AlphaFoldDB" id="A0A067D6G5"/>
<evidence type="ECO:0000313" key="3">
    <source>
        <dbReference type="Proteomes" id="UP000027120"/>
    </source>
</evidence>
<proteinExistence type="predicted"/>
<gene>
    <name evidence="2" type="ORF">CISIN_1g037437mg</name>
</gene>
<keyword evidence="3" id="KW-1185">Reference proteome</keyword>